<feature type="transmembrane region" description="Helical" evidence="1">
    <location>
        <begin position="63"/>
        <end position="83"/>
    </location>
</feature>
<sequence length="161" mass="17111">MTHNERHVAAAFSTLILLQLIMLSAHYAGIEPHPPVATPLFGIAPFLGASMSIALSTTSMQPLATVTGRTLAMLAATLALVSFGPQKHFDAQFGLIWPAVILGQLAAAVIFFQVIGVIRVGRALHHGKCINIDILQSFQRSGPQSIASDISNPIRQIAHAT</sequence>
<dbReference type="RefSeq" id="WP_187431202.1">
    <property type="nucleotide sequence ID" value="NZ_CP143423.1"/>
</dbReference>
<dbReference type="Proteomes" id="UP001318682">
    <property type="component" value="Chromosome"/>
</dbReference>
<dbReference type="EMBL" id="CP143423">
    <property type="protein sequence ID" value="WVX48269.1"/>
    <property type="molecule type" value="Genomic_DNA"/>
</dbReference>
<keyword evidence="1" id="KW-0812">Transmembrane</keyword>
<accession>A0ABZ2BQK5</accession>
<reference evidence="3" key="2">
    <citation type="submission" date="2024-01" db="EMBL/GenBank/DDBJ databases">
        <title>Roseobacter fucihabitans sp. nov., isolated from the brown alga Fucus spiralis.</title>
        <authorList>
            <person name="Hahnke S."/>
            <person name="Berger M."/>
            <person name="Schlingloff A."/>
            <person name="Athale I."/>
            <person name="Neumann-Schaal M."/>
            <person name="Adenaya A."/>
            <person name="Poehlein A."/>
            <person name="Daniel R."/>
            <person name="Pertersen J."/>
            <person name="Brinkhoff T."/>
        </authorList>
    </citation>
    <scope>NUCLEOTIDE SEQUENCE [LARGE SCALE GENOMIC DNA]</scope>
    <source>
        <strain evidence="3">B14</strain>
    </source>
</reference>
<feature type="transmembrane region" description="Helical" evidence="1">
    <location>
        <begin position="7"/>
        <end position="30"/>
    </location>
</feature>
<evidence type="ECO:0000313" key="3">
    <source>
        <dbReference type="Proteomes" id="UP001318682"/>
    </source>
</evidence>
<keyword evidence="3" id="KW-1185">Reference proteome</keyword>
<organism evidence="2 3">
    <name type="scientific">Roseobacter fucihabitans</name>
    <dbReference type="NCBI Taxonomy" id="1537242"/>
    <lineage>
        <taxon>Bacteria</taxon>
        <taxon>Pseudomonadati</taxon>
        <taxon>Pseudomonadota</taxon>
        <taxon>Alphaproteobacteria</taxon>
        <taxon>Rhodobacterales</taxon>
        <taxon>Roseobacteraceae</taxon>
        <taxon>Roseobacter</taxon>
    </lineage>
</organism>
<keyword evidence="1" id="KW-1133">Transmembrane helix</keyword>
<feature type="transmembrane region" description="Helical" evidence="1">
    <location>
        <begin position="95"/>
        <end position="118"/>
    </location>
</feature>
<reference evidence="2 3" key="1">
    <citation type="submission" date="2015-07" db="EMBL/GenBank/DDBJ databases">
        <authorList>
            <person name="Voget S."/>
            <person name="Dogs M."/>
            <person name="Brinkhoff T.H."/>
            <person name="Daniel R."/>
        </authorList>
    </citation>
    <scope>NUCLEOTIDE SEQUENCE [LARGE SCALE GENOMIC DNA]</scope>
    <source>
        <strain evidence="2 3">B14</strain>
    </source>
</reference>
<protein>
    <submittedName>
        <fullName evidence="2">Uncharacterized protein</fullName>
    </submittedName>
</protein>
<evidence type="ECO:0000313" key="2">
    <source>
        <dbReference type="EMBL" id="WVX48269.1"/>
    </source>
</evidence>
<evidence type="ECO:0000256" key="1">
    <source>
        <dbReference type="SAM" id="Phobius"/>
    </source>
</evidence>
<name>A0ABZ2BQK5_9RHOB</name>
<gene>
    <name evidence="2" type="ORF">ROLI_013490</name>
</gene>
<proteinExistence type="predicted"/>
<keyword evidence="1" id="KW-0472">Membrane</keyword>
<feature type="transmembrane region" description="Helical" evidence="1">
    <location>
        <begin position="36"/>
        <end position="56"/>
    </location>
</feature>